<accession>A0AAD6J9M3</accession>
<keyword evidence="2" id="KW-1185">Reference proteome</keyword>
<proteinExistence type="predicted"/>
<organism evidence="1 2">
    <name type="scientific">Salix udensis</name>
    <dbReference type="NCBI Taxonomy" id="889485"/>
    <lineage>
        <taxon>Eukaryota</taxon>
        <taxon>Viridiplantae</taxon>
        <taxon>Streptophyta</taxon>
        <taxon>Embryophyta</taxon>
        <taxon>Tracheophyta</taxon>
        <taxon>Spermatophyta</taxon>
        <taxon>Magnoliopsida</taxon>
        <taxon>eudicotyledons</taxon>
        <taxon>Gunneridae</taxon>
        <taxon>Pentapetalae</taxon>
        <taxon>rosids</taxon>
        <taxon>fabids</taxon>
        <taxon>Malpighiales</taxon>
        <taxon>Salicaceae</taxon>
        <taxon>Saliceae</taxon>
        <taxon>Salix</taxon>
    </lineage>
</organism>
<dbReference type="Proteomes" id="UP001162972">
    <property type="component" value="Chromosome 14"/>
</dbReference>
<evidence type="ECO:0000313" key="2">
    <source>
        <dbReference type="Proteomes" id="UP001162972"/>
    </source>
</evidence>
<reference evidence="1 2" key="1">
    <citation type="journal article" date="2023" name="Int. J. Mol. Sci.">
        <title>De Novo Assembly and Annotation of 11 Diverse Shrub Willow (Salix) Genomes Reveals Novel Gene Organization in Sex-Linked Regions.</title>
        <authorList>
            <person name="Hyden B."/>
            <person name="Feng K."/>
            <person name="Yates T.B."/>
            <person name="Jawdy S."/>
            <person name="Cereghino C."/>
            <person name="Smart L.B."/>
            <person name="Muchero W."/>
        </authorList>
    </citation>
    <scope>NUCLEOTIDE SEQUENCE [LARGE SCALE GENOMIC DNA]</scope>
    <source>
        <tissue evidence="1">Shoot tip</tissue>
    </source>
</reference>
<evidence type="ECO:0000313" key="1">
    <source>
        <dbReference type="EMBL" id="KAJ6400860.1"/>
    </source>
</evidence>
<name>A0AAD6J9M3_9ROSI</name>
<sequence length="159" mass="17947">MNNSSRGEWVPLEVDVGCSVARENAYSRRRTLAPRGHLKFLAWARVLRKAGTQLLIHLENLDANLFMSSEWVQLLAEDADLPHHSPLETCLSSQLSTFMIQVVDVAPAVSRDGPASQETWPESTQFWTTHLASLVSMDDREHMELMWENGRGSYARIGL</sequence>
<gene>
    <name evidence="1" type="ORF">OIU84_016312</name>
</gene>
<dbReference type="EMBL" id="JAPFFJ010000019">
    <property type="protein sequence ID" value="KAJ6400860.1"/>
    <property type="molecule type" value="Genomic_DNA"/>
</dbReference>
<comment type="caution">
    <text evidence="1">The sequence shown here is derived from an EMBL/GenBank/DDBJ whole genome shotgun (WGS) entry which is preliminary data.</text>
</comment>
<protein>
    <submittedName>
        <fullName evidence="1">Uncharacterized protein</fullName>
    </submittedName>
</protein>
<dbReference type="AlphaFoldDB" id="A0AAD6J9M3"/>